<accession>A0A7W6J434</accession>
<feature type="transmembrane region" description="Helical" evidence="1">
    <location>
        <begin position="319"/>
        <end position="341"/>
    </location>
</feature>
<dbReference type="EMBL" id="JACIEZ010000002">
    <property type="protein sequence ID" value="MBB4064406.1"/>
    <property type="molecule type" value="Genomic_DNA"/>
</dbReference>
<organism evidence="2 3">
    <name type="scientific">Gellertiella hungarica</name>
    <dbReference type="NCBI Taxonomy" id="1572859"/>
    <lineage>
        <taxon>Bacteria</taxon>
        <taxon>Pseudomonadati</taxon>
        <taxon>Pseudomonadota</taxon>
        <taxon>Alphaproteobacteria</taxon>
        <taxon>Hyphomicrobiales</taxon>
        <taxon>Rhizobiaceae</taxon>
        <taxon>Gellertiella</taxon>
    </lineage>
</organism>
<dbReference type="Proteomes" id="UP000528286">
    <property type="component" value="Unassembled WGS sequence"/>
</dbReference>
<keyword evidence="1" id="KW-0472">Membrane</keyword>
<keyword evidence="3" id="KW-1185">Reference proteome</keyword>
<evidence type="ECO:0000313" key="2">
    <source>
        <dbReference type="EMBL" id="MBB4064406.1"/>
    </source>
</evidence>
<keyword evidence="1" id="KW-1133">Transmembrane helix</keyword>
<proteinExistence type="predicted"/>
<comment type="caution">
    <text evidence="2">The sequence shown here is derived from an EMBL/GenBank/DDBJ whole genome shotgun (WGS) entry which is preliminary data.</text>
</comment>
<sequence length="357" mass="38002">MINRSLRMFSVLRKAILAMTVASAVLAFGQGAWDSLSLFANRLDPAIVVRHRLAAVTCSAYETEIRAALAAEDAELARSLADLAVSYGQTIDPVLLAEIVEAEKFSLTRSAGEVYDGFIRGETGTFVSFTSSVIADQIVIGDLRDLSIEASNYPDYDGVTVALASVGIAASAATLVSGPAARVGASFLKAVKKGGAVPPHILKEIALVGQDVVDLKLARKILDEIPSRGIGDAASDLNKLFRPDRLEMLMSPARSLGTLVKAQGFRGASDAMKRAERLDDLPKLNRLSEQMGSTFRGGLHLLKGSRFVLSVGEIVGSGMIAILKSIWLLASVLLFLIQLLLKPIVRLAFHSTSSPSP</sequence>
<name>A0A7W6J434_9HYPH</name>
<reference evidence="2 3" key="1">
    <citation type="submission" date="2020-08" db="EMBL/GenBank/DDBJ databases">
        <title>Genomic Encyclopedia of Type Strains, Phase IV (KMG-IV): sequencing the most valuable type-strain genomes for metagenomic binning, comparative biology and taxonomic classification.</title>
        <authorList>
            <person name="Goeker M."/>
        </authorList>
    </citation>
    <scope>NUCLEOTIDE SEQUENCE [LARGE SCALE GENOMIC DNA]</scope>
    <source>
        <strain evidence="2 3">DSM 29853</strain>
    </source>
</reference>
<dbReference type="RefSeq" id="WP_183365631.1">
    <property type="nucleotide sequence ID" value="NZ_JACIEZ010000002.1"/>
</dbReference>
<evidence type="ECO:0000313" key="3">
    <source>
        <dbReference type="Proteomes" id="UP000528286"/>
    </source>
</evidence>
<keyword evidence="1" id="KW-0812">Transmembrane</keyword>
<dbReference type="AlphaFoldDB" id="A0A7W6J434"/>
<protein>
    <submittedName>
        <fullName evidence="2">Uncharacterized protein</fullName>
    </submittedName>
</protein>
<evidence type="ECO:0000256" key="1">
    <source>
        <dbReference type="SAM" id="Phobius"/>
    </source>
</evidence>
<gene>
    <name evidence="2" type="ORF">GGR23_001583</name>
</gene>